<dbReference type="OrthoDB" id="1711136at2759"/>
<evidence type="ECO:0000313" key="4">
    <source>
        <dbReference type="EMBL" id="KAI5076395.1"/>
    </source>
</evidence>
<feature type="domain" description="RING-type" evidence="3">
    <location>
        <begin position="606"/>
        <end position="646"/>
    </location>
</feature>
<sequence>MAELPSLLAASSKWDLLADSPCLTSTRSHLIKNLKIQKRQYSYPNHLRKQFSQMSLTQLTNNGGKGFSTGPHVPIRAQVEVVKASNGVPYEESAGGSLAVPFRINTTLNPENVSNSLSQFYESVGAGLSNPVNLSQQGFVQANVNAPGSDTASSSGNVHLNTSLSLDACCSPENKHATSHSLVGTVSSVGAPVNGNYTGMNVVHSSFMPRQGIKPQPDISASVELDRSKMVGKASASDSINNSFSHSEITSASCCECNEAISLNAPGTELSLAIASVVDNGSPNTEDSHSFISSFNNAPQSIGSSNIDKAVTRKDEMFLRLVQQVRELEVQLQERRSWAHQKALQAACKFTKDMSELKSLRLEHEEILNLKKDTQALEDNTMKRLTEMESALRKAGAQVDKANASVRKLETENAELKAEMEAAKLSAAESNAKCQEVAKREKKSSKKIQAWEKQKAKMLEEIMKQKQQIIQVQEQLATVKIQQHDSEMRWRQEEKAKEDALAIADAEKWAREQLELVAKRKEETWRQKADADFQRHKDDIQRLESELEQLKVAAAEVSNIEYNSGGISLQNADANGLQNLKETSSQLMQELAELQDSRDMCRDRECVMCMSEESSVVFLPCAHQIVCVNCNDLHQKRGMRDCPSCRTMIQRRIQVSTALSM</sequence>
<dbReference type="InterPro" id="IPR013083">
    <property type="entry name" value="Znf_RING/FYVE/PHD"/>
</dbReference>
<dbReference type="PANTHER" id="PTHR46405">
    <property type="entry name" value="OS05G0141500 PROTEIN"/>
    <property type="match status" value="1"/>
</dbReference>
<dbReference type="GO" id="GO:0008270">
    <property type="term" value="F:zinc ion binding"/>
    <property type="evidence" value="ECO:0007669"/>
    <property type="project" value="UniProtKB-KW"/>
</dbReference>
<gene>
    <name evidence="4" type="ORF">GOP47_0008460</name>
</gene>
<dbReference type="Gene3D" id="3.30.40.10">
    <property type="entry name" value="Zinc/RING finger domain, C3HC4 (zinc finger)"/>
    <property type="match status" value="1"/>
</dbReference>
<dbReference type="AlphaFoldDB" id="A0A9D4UYC6"/>
<evidence type="ECO:0000256" key="2">
    <source>
        <dbReference type="SAM" id="Coils"/>
    </source>
</evidence>
<keyword evidence="5" id="KW-1185">Reference proteome</keyword>
<keyword evidence="1" id="KW-0862">Zinc</keyword>
<name>A0A9D4UYC6_ADICA</name>
<dbReference type="Proteomes" id="UP000886520">
    <property type="component" value="Chromosome 8"/>
</dbReference>
<protein>
    <recommendedName>
        <fullName evidence="3">RING-type domain-containing protein</fullName>
    </recommendedName>
</protein>
<accession>A0A9D4UYC6</accession>
<dbReference type="SUPFAM" id="SSF57850">
    <property type="entry name" value="RING/U-box"/>
    <property type="match status" value="1"/>
</dbReference>
<keyword evidence="1" id="KW-0479">Metal-binding</keyword>
<dbReference type="InterPro" id="IPR046934">
    <property type="entry name" value="PIR2-like"/>
</dbReference>
<reference evidence="4" key="1">
    <citation type="submission" date="2021-01" db="EMBL/GenBank/DDBJ databases">
        <title>Adiantum capillus-veneris genome.</title>
        <authorList>
            <person name="Fang Y."/>
            <person name="Liao Q."/>
        </authorList>
    </citation>
    <scope>NUCLEOTIDE SEQUENCE</scope>
    <source>
        <strain evidence="4">H3</strain>
        <tissue evidence="4">Leaf</tissue>
    </source>
</reference>
<keyword evidence="1" id="KW-0863">Zinc-finger</keyword>
<comment type="caution">
    <text evidence="4">The sequence shown here is derived from an EMBL/GenBank/DDBJ whole genome shotgun (WGS) entry which is preliminary data.</text>
</comment>
<organism evidence="4 5">
    <name type="scientific">Adiantum capillus-veneris</name>
    <name type="common">Maidenhair fern</name>
    <dbReference type="NCBI Taxonomy" id="13818"/>
    <lineage>
        <taxon>Eukaryota</taxon>
        <taxon>Viridiplantae</taxon>
        <taxon>Streptophyta</taxon>
        <taxon>Embryophyta</taxon>
        <taxon>Tracheophyta</taxon>
        <taxon>Polypodiopsida</taxon>
        <taxon>Polypodiidae</taxon>
        <taxon>Polypodiales</taxon>
        <taxon>Pteridineae</taxon>
        <taxon>Pteridaceae</taxon>
        <taxon>Vittarioideae</taxon>
        <taxon>Adiantum</taxon>
    </lineage>
</organism>
<evidence type="ECO:0000256" key="1">
    <source>
        <dbReference type="PROSITE-ProRule" id="PRU00175"/>
    </source>
</evidence>
<proteinExistence type="predicted"/>
<dbReference type="CDD" id="cd23128">
    <property type="entry name" value="RING-HC_MIP1-like"/>
    <property type="match status" value="1"/>
</dbReference>
<feature type="coiled-coil region" evidence="2">
    <location>
        <begin position="526"/>
        <end position="597"/>
    </location>
</feature>
<dbReference type="EMBL" id="JABFUD020000008">
    <property type="protein sequence ID" value="KAI5076395.1"/>
    <property type="molecule type" value="Genomic_DNA"/>
</dbReference>
<dbReference type="Pfam" id="PF13920">
    <property type="entry name" value="zf-C3HC4_3"/>
    <property type="match status" value="1"/>
</dbReference>
<evidence type="ECO:0000259" key="3">
    <source>
        <dbReference type="PROSITE" id="PS50089"/>
    </source>
</evidence>
<feature type="coiled-coil region" evidence="2">
    <location>
        <begin position="360"/>
        <end position="482"/>
    </location>
</feature>
<dbReference type="InterPro" id="IPR001841">
    <property type="entry name" value="Znf_RING"/>
</dbReference>
<dbReference type="PROSITE" id="PS50089">
    <property type="entry name" value="ZF_RING_2"/>
    <property type="match status" value="1"/>
</dbReference>
<keyword evidence="2" id="KW-0175">Coiled coil</keyword>
<dbReference type="PANTHER" id="PTHR46405:SF3">
    <property type="entry name" value="RING_U-BOX SUPERFAMILY PROTEIN"/>
    <property type="match status" value="1"/>
</dbReference>
<evidence type="ECO:0000313" key="5">
    <source>
        <dbReference type="Proteomes" id="UP000886520"/>
    </source>
</evidence>